<organism evidence="2 3">
    <name type="scientific">Salmonirosea aquatica</name>
    <dbReference type="NCBI Taxonomy" id="2654236"/>
    <lineage>
        <taxon>Bacteria</taxon>
        <taxon>Pseudomonadati</taxon>
        <taxon>Bacteroidota</taxon>
        <taxon>Cytophagia</taxon>
        <taxon>Cytophagales</taxon>
        <taxon>Spirosomataceae</taxon>
        <taxon>Salmonirosea</taxon>
    </lineage>
</organism>
<feature type="transmembrane region" description="Helical" evidence="1">
    <location>
        <begin position="48"/>
        <end position="69"/>
    </location>
</feature>
<keyword evidence="3" id="KW-1185">Reference proteome</keyword>
<dbReference type="AlphaFoldDB" id="A0A7C9FG78"/>
<keyword evidence="1" id="KW-0812">Transmembrane</keyword>
<keyword evidence="1" id="KW-1133">Transmembrane helix</keyword>
<dbReference type="RefSeq" id="WP_152766833.1">
    <property type="nucleotide sequence ID" value="NZ_WHLY01000004.1"/>
</dbReference>
<sequence length="76" mass="8629">MGAIRQRVKKGKNEFRLSGYELGAGIRKAIKAKTRSTGNALNSLQHRIGVRTMSLLLAIIWLVAFYYFVDLLFPFI</sequence>
<protein>
    <submittedName>
        <fullName evidence="2">Uncharacterized protein</fullName>
    </submittedName>
</protein>
<reference evidence="2 3" key="1">
    <citation type="submission" date="2019-10" db="EMBL/GenBank/DDBJ databases">
        <title>Draft Genome Sequence of Cytophagaceae sp. SJW1-29.</title>
        <authorList>
            <person name="Choi A."/>
        </authorList>
    </citation>
    <scope>NUCLEOTIDE SEQUENCE [LARGE SCALE GENOMIC DNA]</scope>
    <source>
        <strain evidence="2 3">SJW1-29</strain>
    </source>
</reference>
<accession>A0A7C9FG78</accession>
<evidence type="ECO:0000313" key="3">
    <source>
        <dbReference type="Proteomes" id="UP000479293"/>
    </source>
</evidence>
<evidence type="ECO:0000313" key="2">
    <source>
        <dbReference type="EMBL" id="MPR37390.1"/>
    </source>
</evidence>
<evidence type="ECO:0000256" key="1">
    <source>
        <dbReference type="SAM" id="Phobius"/>
    </source>
</evidence>
<name>A0A7C9FG78_9BACT</name>
<gene>
    <name evidence="2" type="ORF">GBK04_29710</name>
</gene>
<dbReference type="EMBL" id="WHLY01000004">
    <property type="protein sequence ID" value="MPR37390.1"/>
    <property type="molecule type" value="Genomic_DNA"/>
</dbReference>
<dbReference type="Proteomes" id="UP000479293">
    <property type="component" value="Unassembled WGS sequence"/>
</dbReference>
<proteinExistence type="predicted"/>
<comment type="caution">
    <text evidence="2">The sequence shown here is derived from an EMBL/GenBank/DDBJ whole genome shotgun (WGS) entry which is preliminary data.</text>
</comment>
<keyword evidence="1" id="KW-0472">Membrane</keyword>